<reference evidence="1 2" key="1">
    <citation type="submission" date="2015-08" db="EMBL/GenBank/DDBJ databases">
        <title>Genome sequencing of Penicillium nordicum.</title>
        <authorList>
            <person name="Nguyen H.D."/>
            <person name="Seifert K.A."/>
        </authorList>
    </citation>
    <scope>NUCLEOTIDE SEQUENCE [LARGE SCALE GENOMIC DNA]</scope>
    <source>
        <strain evidence="1 2">DAOMC 185683</strain>
    </source>
</reference>
<name>A0A0M9WGI4_9EURO</name>
<evidence type="ECO:0000313" key="2">
    <source>
        <dbReference type="Proteomes" id="UP000037696"/>
    </source>
</evidence>
<accession>A0A0M9WGI4</accession>
<protein>
    <submittedName>
        <fullName evidence="1">Uncharacterized protein</fullName>
    </submittedName>
</protein>
<dbReference type="AlphaFoldDB" id="A0A0M9WGI4"/>
<keyword evidence="2" id="KW-1185">Reference proteome</keyword>
<evidence type="ECO:0000313" key="1">
    <source>
        <dbReference type="EMBL" id="KOS43992.1"/>
    </source>
</evidence>
<sequence>MAPALRMTCLNQRAATYFFFPYRPYFDGVHMRGSLMKITGSDWYYRIRPSRGIGKWGRWFETRSRKRADTRNSGQPRSSIVFYVVNSIQKLGLK</sequence>
<dbReference type="Proteomes" id="UP000037696">
    <property type="component" value="Unassembled WGS sequence"/>
</dbReference>
<dbReference type="EMBL" id="LHQQ01000069">
    <property type="protein sequence ID" value="KOS43992.1"/>
    <property type="molecule type" value="Genomic_DNA"/>
</dbReference>
<proteinExistence type="predicted"/>
<comment type="caution">
    <text evidence="1">The sequence shown here is derived from an EMBL/GenBank/DDBJ whole genome shotgun (WGS) entry which is preliminary data.</text>
</comment>
<organism evidence="1 2">
    <name type="scientific">Penicillium nordicum</name>
    <dbReference type="NCBI Taxonomy" id="229535"/>
    <lineage>
        <taxon>Eukaryota</taxon>
        <taxon>Fungi</taxon>
        <taxon>Dikarya</taxon>
        <taxon>Ascomycota</taxon>
        <taxon>Pezizomycotina</taxon>
        <taxon>Eurotiomycetes</taxon>
        <taxon>Eurotiomycetidae</taxon>
        <taxon>Eurotiales</taxon>
        <taxon>Aspergillaceae</taxon>
        <taxon>Penicillium</taxon>
    </lineage>
</organism>
<gene>
    <name evidence="1" type="ORF">ACN38_g5074</name>
</gene>